<dbReference type="GO" id="GO:0008270">
    <property type="term" value="F:zinc ion binding"/>
    <property type="evidence" value="ECO:0007669"/>
    <property type="project" value="InterPro"/>
</dbReference>
<dbReference type="InterPro" id="IPR046960">
    <property type="entry name" value="PPR_At4g14850-like_plant"/>
</dbReference>
<evidence type="ECO:0000313" key="4">
    <source>
        <dbReference type="EMBL" id="KAF8406378.1"/>
    </source>
</evidence>
<sequence>MAQGAATASFMNFCSFPKIGCSNLRPFDKLKFGLFQVSSQELVDVGVGHIQVKHLSVFDGFEREFQTKNKRGSMAVLRVSQGEVAYVQGGDRVSLDLKSLCRDGKVEAALQVMEDMERRGVSVDPSNLVTLLQACLDLKLLEAGKMVHDHIKRSPSRPTTFVFNKLIEMYCELGSVEGAHRVFEEMPRRNLDSWNKMLMGFAGNGQGEEALGIFTKMKRDGVRPDGSTFTGVLMACGILGGLEEGLAHFESMTKDFGIAPSMEHYVSIVDLLGRSGKITEAKKFITKMPMEPSSHVWETLQKYSSTGLNERLAELDPPKSPSGLTLSNKKRLKNKLTSNQVSMNSKKSEAYEKLRSLNGEIKEAGYVPDTRYVLHDIDQESKEKALLYHSERLAIAYGLISTAPGTTLRIIKNLRICGDCHNFIKVLSKIVEREIIVRDNKRFHHFKDGKCSCRDYW</sequence>
<accession>A0A835DJZ2</accession>
<dbReference type="Pfam" id="PF14432">
    <property type="entry name" value="DYW_deaminase"/>
    <property type="match status" value="1"/>
</dbReference>
<dbReference type="GO" id="GO:0099402">
    <property type="term" value="P:plant organ development"/>
    <property type="evidence" value="ECO:0007669"/>
    <property type="project" value="UniProtKB-ARBA"/>
</dbReference>
<reference evidence="4 5" key="1">
    <citation type="submission" date="2020-04" db="EMBL/GenBank/DDBJ databases">
        <title>Plant Genome Project.</title>
        <authorList>
            <person name="Zhang R.-G."/>
        </authorList>
    </citation>
    <scope>NUCLEOTIDE SEQUENCE [LARGE SCALE GENOMIC DNA]</scope>
    <source>
        <strain evidence="4">YNK0</strain>
        <tissue evidence="4">Leaf</tissue>
    </source>
</reference>
<dbReference type="NCBIfam" id="TIGR00756">
    <property type="entry name" value="PPR"/>
    <property type="match status" value="3"/>
</dbReference>
<evidence type="ECO:0000259" key="3">
    <source>
        <dbReference type="Pfam" id="PF14432"/>
    </source>
</evidence>
<feature type="repeat" description="PPR" evidence="2">
    <location>
        <begin position="190"/>
        <end position="224"/>
    </location>
</feature>
<dbReference type="OMA" id="DSWNKML"/>
<dbReference type="Gene3D" id="1.25.40.10">
    <property type="entry name" value="Tetratricopeptide repeat domain"/>
    <property type="match status" value="1"/>
</dbReference>
<evidence type="ECO:0000256" key="1">
    <source>
        <dbReference type="ARBA" id="ARBA00022737"/>
    </source>
</evidence>
<dbReference type="PANTHER" id="PTHR47926">
    <property type="entry name" value="PENTATRICOPEPTIDE REPEAT-CONTAINING PROTEIN"/>
    <property type="match status" value="1"/>
</dbReference>
<gene>
    <name evidence="4" type="ORF">HHK36_008465</name>
</gene>
<proteinExistence type="predicted"/>
<dbReference type="GO" id="GO:0003723">
    <property type="term" value="F:RNA binding"/>
    <property type="evidence" value="ECO:0007669"/>
    <property type="project" value="InterPro"/>
</dbReference>
<evidence type="ECO:0000313" key="5">
    <source>
        <dbReference type="Proteomes" id="UP000655225"/>
    </source>
</evidence>
<dbReference type="InterPro" id="IPR002885">
    <property type="entry name" value="PPR_rpt"/>
</dbReference>
<comment type="caution">
    <text evidence="4">The sequence shown here is derived from an EMBL/GenBank/DDBJ whole genome shotgun (WGS) entry which is preliminary data.</text>
</comment>
<evidence type="ECO:0000256" key="2">
    <source>
        <dbReference type="PROSITE-ProRule" id="PRU00708"/>
    </source>
</evidence>
<dbReference type="InterPro" id="IPR011990">
    <property type="entry name" value="TPR-like_helical_dom_sf"/>
</dbReference>
<dbReference type="InterPro" id="IPR032867">
    <property type="entry name" value="DYW_dom"/>
</dbReference>
<feature type="repeat" description="PPR" evidence="2">
    <location>
        <begin position="159"/>
        <end position="189"/>
    </location>
</feature>
<dbReference type="Proteomes" id="UP000655225">
    <property type="component" value="Unassembled WGS sequence"/>
</dbReference>
<dbReference type="FunFam" id="1.25.40.10:FF:000158">
    <property type="entry name" value="pentatricopeptide repeat-containing protein At2g33680"/>
    <property type="match status" value="1"/>
</dbReference>
<name>A0A835DJZ2_TETSI</name>
<dbReference type="OrthoDB" id="185373at2759"/>
<dbReference type="Pfam" id="PF01535">
    <property type="entry name" value="PPR"/>
    <property type="match status" value="3"/>
</dbReference>
<feature type="domain" description="DYW" evidence="3">
    <location>
        <begin position="365"/>
        <end position="457"/>
    </location>
</feature>
<dbReference type="AlphaFoldDB" id="A0A835DJZ2"/>
<dbReference type="PROSITE" id="PS51375">
    <property type="entry name" value="PPR"/>
    <property type="match status" value="2"/>
</dbReference>
<dbReference type="EMBL" id="JABCRI010000005">
    <property type="protein sequence ID" value="KAF8406378.1"/>
    <property type="molecule type" value="Genomic_DNA"/>
</dbReference>
<organism evidence="4 5">
    <name type="scientific">Tetracentron sinense</name>
    <name type="common">Spur-leaf</name>
    <dbReference type="NCBI Taxonomy" id="13715"/>
    <lineage>
        <taxon>Eukaryota</taxon>
        <taxon>Viridiplantae</taxon>
        <taxon>Streptophyta</taxon>
        <taxon>Embryophyta</taxon>
        <taxon>Tracheophyta</taxon>
        <taxon>Spermatophyta</taxon>
        <taxon>Magnoliopsida</taxon>
        <taxon>Trochodendrales</taxon>
        <taxon>Trochodendraceae</taxon>
        <taxon>Tetracentron</taxon>
    </lineage>
</organism>
<dbReference type="GO" id="GO:0009451">
    <property type="term" value="P:RNA modification"/>
    <property type="evidence" value="ECO:0007669"/>
    <property type="project" value="InterPro"/>
</dbReference>
<dbReference type="PANTHER" id="PTHR47926:SF388">
    <property type="entry name" value="DYW DOMAIN-CONTAINING PROTEIN"/>
    <property type="match status" value="1"/>
</dbReference>
<keyword evidence="1" id="KW-0677">Repeat</keyword>
<dbReference type="Pfam" id="PF13041">
    <property type="entry name" value="PPR_2"/>
    <property type="match status" value="1"/>
</dbReference>
<keyword evidence="5" id="KW-1185">Reference proteome</keyword>
<protein>
    <recommendedName>
        <fullName evidence="3">DYW domain-containing protein</fullName>
    </recommendedName>
</protein>